<evidence type="ECO:0000313" key="10">
    <source>
        <dbReference type="EMBL" id="SDK40462.1"/>
    </source>
</evidence>
<dbReference type="PANTHER" id="PTHR22926:SF5">
    <property type="entry name" value="PHOSPHO-N-ACETYLMURAMOYL-PENTAPEPTIDE-TRANSFERASE HOMOLOG"/>
    <property type="match status" value="1"/>
</dbReference>
<evidence type="ECO:0000256" key="4">
    <source>
        <dbReference type="ARBA" id="ARBA00022692"/>
    </source>
</evidence>
<keyword evidence="11" id="KW-1185">Reference proteome</keyword>
<proteinExistence type="inferred from homology"/>
<comment type="function">
    <text evidence="7">Catalyzes the initial step of the lipid cycle reactions in the biosynthesis of the cell wall peptidoglycan: transfers peptidoglycan precursor phospho-MurNAc-pentapeptide from UDP-MurNAc-pentapeptide onto the lipid carrier undecaprenyl phosphate, yielding undecaprenyl-pyrophosphoryl-MurNAc-pentapeptide, known as lipid I.</text>
</comment>
<comment type="cofactor">
    <cofactor evidence="7 9">
        <name>Mg(2+)</name>
        <dbReference type="ChEBI" id="CHEBI:18420"/>
    </cofactor>
</comment>
<keyword evidence="7 9" id="KW-0479">Metal-binding</keyword>
<comment type="pathway">
    <text evidence="7">Cell wall biogenesis; peptidoglycan biosynthesis.</text>
</comment>
<dbReference type="PANTHER" id="PTHR22926">
    <property type="entry name" value="PHOSPHO-N-ACETYLMURAMOYL-PENTAPEPTIDE-TRANSFERASE"/>
    <property type="match status" value="1"/>
</dbReference>
<keyword evidence="6 7" id="KW-0472">Membrane</keyword>
<feature type="transmembrane region" description="Helical" evidence="7">
    <location>
        <begin position="213"/>
        <end position="231"/>
    </location>
</feature>
<keyword evidence="7" id="KW-0131">Cell cycle</keyword>
<dbReference type="HAMAP" id="MF_00038">
    <property type="entry name" value="MraY"/>
    <property type="match status" value="1"/>
</dbReference>
<keyword evidence="4 7" id="KW-0812">Transmembrane</keyword>
<evidence type="ECO:0000256" key="7">
    <source>
        <dbReference type="HAMAP-Rule" id="MF_00038"/>
    </source>
</evidence>
<keyword evidence="5 7" id="KW-1133">Transmembrane helix</keyword>
<feature type="transmembrane region" description="Helical" evidence="7">
    <location>
        <begin position="50"/>
        <end position="74"/>
    </location>
</feature>
<feature type="transmembrane region" description="Helical" evidence="7">
    <location>
        <begin position="188"/>
        <end position="207"/>
    </location>
</feature>
<dbReference type="InterPro" id="IPR018480">
    <property type="entry name" value="PNAcMuramoyl-5peptid_Trfase_CS"/>
</dbReference>
<comment type="subcellular location">
    <subcellularLocation>
        <location evidence="7">Cell membrane</location>
        <topology evidence="7">Multi-pass membrane protein</topology>
    </subcellularLocation>
    <subcellularLocation>
        <location evidence="1">Membrane</location>
        <topology evidence="1">Multi-pass membrane protein</topology>
    </subcellularLocation>
</comment>
<keyword evidence="7 9" id="KW-0460">Magnesium</keyword>
<dbReference type="GO" id="GO:0051301">
    <property type="term" value="P:cell division"/>
    <property type="evidence" value="ECO:0007669"/>
    <property type="project" value="UniProtKB-KW"/>
</dbReference>
<feature type="transmembrane region" description="Helical" evidence="7">
    <location>
        <begin position="243"/>
        <end position="263"/>
    </location>
</feature>
<dbReference type="Proteomes" id="UP000198718">
    <property type="component" value="Unassembled WGS sequence"/>
</dbReference>
<dbReference type="CDD" id="cd06852">
    <property type="entry name" value="GT_MraY"/>
    <property type="match status" value="1"/>
</dbReference>
<keyword evidence="7" id="KW-0573">Peptidoglycan synthesis</keyword>
<evidence type="ECO:0000256" key="3">
    <source>
        <dbReference type="ARBA" id="ARBA00022679"/>
    </source>
</evidence>
<dbReference type="GO" id="GO:0005886">
    <property type="term" value="C:plasma membrane"/>
    <property type="evidence" value="ECO:0007669"/>
    <property type="project" value="UniProtKB-SubCell"/>
</dbReference>
<dbReference type="GO" id="GO:0008963">
    <property type="term" value="F:phospho-N-acetylmuramoyl-pentapeptide-transferase activity"/>
    <property type="evidence" value="ECO:0007669"/>
    <property type="project" value="UniProtKB-UniRule"/>
</dbReference>
<dbReference type="RefSeq" id="WP_090551953.1">
    <property type="nucleotide sequence ID" value="NZ_FNFP01000002.1"/>
</dbReference>
<dbReference type="InterPro" id="IPR000715">
    <property type="entry name" value="Glycosyl_transferase_4"/>
</dbReference>
<dbReference type="GO" id="GO:0008360">
    <property type="term" value="P:regulation of cell shape"/>
    <property type="evidence" value="ECO:0007669"/>
    <property type="project" value="UniProtKB-KW"/>
</dbReference>
<evidence type="ECO:0000256" key="9">
    <source>
        <dbReference type="PIRSR" id="PIRSR600715-1"/>
    </source>
</evidence>
<dbReference type="GO" id="GO:0051992">
    <property type="term" value="F:UDP-N-acetylmuramoyl-L-alanyl-D-glutamyl-meso-2,6-diaminopimelyl-D-alanyl-D-alanine:undecaprenyl-phosphate transferase activity"/>
    <property type="evidence" value="ECO:0007669"/>
    <property type="project" value="RHEA"/>
</dbReference>
<dbReference type="InterPro" id="IPR003524">
    <property type="entry name" value="PNAcMuramoyl-5peptid_Trfase"/>
</dbReference>
<dbReference type="AlphaFoldDB" id="A0A1G9BLW1"/>
<name>A0A1G9BLW1_9FIRM</name>
<comment type="similarity">
    <text evidence="2 7">Belongs to the glycosyltransferase 4 family. MraY subfamily.</text>
</comment>
<feature type="binding site" evidence="9">
    <location>
        <position position="240"/>
    </location>
    <ligand>
        <name>Mg(2+)</name>
        <dbReference type="ChEBI" id="CHEBI:18420"/>
    </ligand>
</feature>
<dbReference type="EMBL" id="FNFP01000002">
    <property type="protein sequence ID" value="SDK40462.1"/>
    <property type="molecule type" value="Genomic_DNA"/>
</dbReference>
<dbReference type="STRING" id="393762.SAMN05660472_01213"/>
<feature type="transmembrane region" description="Helical" evidence="7">
    <location>
        <begin position="6"/>
        <end position="29"/>
    </location>
</feature>
<dbReference type="PROSITE" id="PS01348">
    <property type="entry name" value="MRAY_2"/>
    <property type="match status" value="1"/>
</dbReference>
<evidence type="ECO:0000256" key="8">
    <source>
        <dbReference type="NCBIfam" id="TIGR00445"/>
    </source>
</evidence>
<dbReference type="NCBIfam" id="TIGR00445">
    <property type="entry name" value="mraY"/>
    <property type="match status" value="1"/>
</dbReference>
<dbReference type="Pfam" id="PF00953">
    <property type="entry name" value="Glycos_transf_4"/>
    <property type="match status" value="1"/>
</dbReference>
<feature type="transmembrane region" description="Helical" evidence="7">
    <location>
        <begin position="80"/>
        <end position="98"/>
    </location>
</feature>
<dbReference type="GO" id="GO:0046872">
    <property type="term" value="F:metal ion binding"/>
    <property type="evidence" value="ECO:0007669"/>
    <property type="project" value="UniProtKB-KW"/>
</dbReference>
<evidence type="ECO:0000256" key="2">
    <source>
        <dbReference type="ARBA" id="ARBA00005583"/>
    </source>
</evidence>
<sequence length="331" mass="35575">MLQQNQLVYTIIIGFFITLLLGPLIIPFLRRLKVGQTIREEGPQSHMSKSGTPTIGGIIIILSVIITSLTAGIINTDLLVALGATIAFGLIGFIDDFIKVVLKRNLGLRAYQKLLLQTIVAVLLAIYQSNTSSVGTKIIIPFVDGSLQLGDFIIPEYIDLGIFYIPFIVFVVVATVNSVNLTDGLDGLASGVTLIITAFFSLVAMSWGYTSLGIFSSAITGACLGFLRYNTHPAQVFMGDTGSLALGGAVATLAILMNIPLIIPIVGGIYFAESVSVILQVISFKATGKRIFKMSPLHHHYELSGWAETKVVTVFWIVTVVLCLIGILALN</sequence>
<dbReference type="GO" id="GO:0009252">
    <property type="term" value="P:peptidoglycan biosynthetic process"/>
    <property type="evidence" value="ECO:0007669"/>
    <property type="project" value="UniProtKB-UniRule"/>
</dbReference>
<evidence type="ECO:0000313" key="11">
    <source>
        <dbReference type="Proteomes" id="UP000198718"/>
    </source>
</evidence>
<keyword evidence="7" id="KW-0961">Cell wall biogenesis/degradation</keyword>
<evidence type="ECO:0000256" key="1">
    <source>
        <dbReference type="ARBA" id="ARBA00004141"/>
    </source>
</evidence>
<feature type="transmembrane region" description="Helical" evidence="7">
    <location>
        <begin position="157"/>
        <end position="176"/>
    </location>
</feature>
<keyword evidence="7" id="KW-1003">Cell membrane</keyword>
<keyword evidence="7" id="KW-0133">Cell shape</keyword>
<protein>
    <recommendedName>
        <fullName evidence="7 8">Phospho-N-acetylmuramoyl-pentapeptide-transferase</fullName>
        <ecNumber evidence="7 8">2.7.8.13</ecNumber>
    </recommendedName>
    <alternativeName>
        <fullName evidence="7">UDP-MurNAc-pentapeptide phosphotransferase</fullName>
    </alternativeName>
</protein>
<keyword evidence="7" id="KW-0132">Cell division</keyword>
<dbReference type="EC" id="2.7.8.13" evidence="7 8"/>
<evidence type="ECO:0000256" key="5">
    <source>
        <dbReference type="ARBA" id="ARBA00022989"/>
    </source>
</evidence>
<gene>
    <name evidence="7" type="primary">mraY</name>
    <name evidence="10" type="ORF">SAMN05660472_01213</name>
</gene>
<dbReference type="GO" id="GO:0071555">
    <property type="term" value="P:cell wall organization"/>
    <property type="evidence" value="ECO:0007669"/>
    <property type="project" value="UniProtKB-KW"/>
</dbReference>
<comment type="catalytic activity">
    <reaction evidence="7">
        <text>UDP-N-acetyl-alpha-D-muramoyl-L-alanyl-gamma-D-glutamyl-meso-2,6-diaminopimeloyl-D-alanyl-D-alanine + di-trans,octa-cis-undecaprenyl phosphate = di-trans,octa-cis-undecaprenyl diphospho-N-acetyl-alpha-D-muramoyl-L-alanyl-D-glutamyl-meso-2,6-diaminopimeloyl-D-alanyl-D-alanine + UMP</text>
        <dbReference type="Rhea" id="RHEA:28386"/>
        <dbReference type="ChEBI" id="CHEBI:57865"/>
        <dbReference type="ChEBI" id="CHEBI:60392"/>
        <dbReference type="ChEBI" id="CHEBI:61386"/>
        <dbReference type="ChEBI" id="CHEBI:61387"/>
        <dbReference type="EC" id="2.7.8.13"/>
    </reaction>
</comment>
<dbReference type="UniPathway" id="UPA00219"/>
<keyword evidence="3 7" id="KW-0808">Transferase</keyword>
<feature type="binding site" evidence="9">
    <location>
        <position position="180"/>
    </location>
    <ligand>
        <name>Mg(2+)</name>
        <dbReference type="ChEBI" id="CHEBI:18420"/>
    </ligand>
</feature>
<dbReference type="OrthoDB" id="9805475at2"/>
<organism evidence="10 11">
    <name type="scientific">Natronincola ferrireducens</name>
    <dbReference type="NCBI Taxonomy" id="393762"/>
    <lineage>
        <taxon>Bacteria</taxon>
        <taxon>Bacillati</taxon>
        <taxon>Bacillota</taxon>
        <taxon>Clostridia</taxon>
        <taxon>Peptostreptococcales</taxon>
        <taxon>Natronincolaceae</taxon>
        <taxon>Natronincola</taxon>
    </lineage>
</organism>
<accession>A0A1G9BLW1</accession>
<evidence type="ECO:0000256" key="6">
    <source>
        <dbReference type="ARBA" id="ARBA00023136"/>
    </source>
</evidence>
<reference evidence="10 11" key="1">
    <citation type="submission" date="2016-10" db="EMBL/GenBank/DDBJ databases">
        <authorList>
            <person name="de Groot N.N."/>
        </authorList>
    </citation>
    <scope>NUCLEOTIDE SEQUENCE [LARGE SCALE GENOMIC DNA]</scope>
    <source>
        <strain evidence="10 11">DSM 18346</strain>
    </source>
</reference>
<feature type="transmembrane region" description="Helical" evidence="7">
    <location>
        <begin position="309"/>
        <end position="330"/>
    </location>
</feature>